<gene>
    <name evidence="3" type="ORF">BGI42_12915</name>
</gene>
<dbReference type="OrthoDB" id="9807778at2"/>
<keyword evidence="1" id="KW-0472">Membrane</keyword>
<dbReference type="InterPro" id="IPR001173">
    <property type="entry name" value="Glyco_trans_2-like"/>
</dbReference>
<protein>
    <submittedName>
        <fullName evidence="3">Glycosyltransferase</fullName>
    </submittedName>
</protein>
<keyword evidence="4" id="KW-1185">Reference proteome</keyword>
<dbReference type="STRING" id="394958.BGI42_12915"/>
<keyword evidence="1" id="KW-0812">Transmembrane</keyword>
<dbReference type="AlphaFoldDB" id="A0A1D7XMP5"/>
<accession>A0A1D7XMP5</accession>
<dbReference type="Gene3D" id="3.90.550.10">
    <property type="entry name" value="Spore Coat Polysaccharide Biosynthesis Protein SpsA, Chain A"/>
    <property type="match status" value="1"/>
</dbReference>
<keyword evidence="3" id="KW-0808">Transferase</keyword>
<evidence type="ECO:0000313" key="4">
    <source>
        <dbReference type="Proteomes" id="UP000094652"/>
    </source>
</evidence>
<dbReference type="RefSeq" id="WP_069680711.1">
    <property type="nucleotide sequence ID" value="NZ_CP017253.2"/>
</dbReference>
<dbReference type="KEGG" id="ctae:BGI42_12915"/>
<dbReference type="PANTHER" id="PTHR48090">
    <property type="entry name" value="UNDECAPRENYL-PHOSPHATE 4-DEOXY-4-FORMAMIDO-L-ARABINOSE TRANSFERASE-RELATED"/>
    <property type="match status" value="1"/>
</dbReference>
<dbReference type="CDD" id="cd04187">
    <property type="entry name" value="DPM1_like_bac"/>
    <property type="match status" value="1"/>
</dbReference>
<dbReference type="EMBL" id="CP017253">
    <property type="protein sequence ID" value="AOR24584.1"/>
    <property type="molecule type" value="Genomic_DNA"/>
</dbReference>
<feature type="transmembrane region" description="Helical" evidence="1">
    <location>
        <begin position="264"/>
        <end position="289"/>
    </location>
</feature>
<keyword evidence="1" id="KW-1133">Transmembrane helix</keyword>
<dbReference type="PANTHER" id="PTHR48090:SF8">
    <property type="entry name" value="GLYCOSYLTRANSFERASE CSBB-RELATED"/>
    <property type="match status" value="1"/>
</dbReference>
<feature type="transmembrane region" description="Helical" evidence="1">
    <location>
        <begin position="229"/>
        <end position="252"/>
    </location>
</feature>
<dbReference type="GO" id="GO:0005886">
    <property type="term" value="C:plasma membrane"/>
    <property type="evidence" value="ECO:0007669"/>
    <property type="project" value="TreeGrafter"/>
</dbReference>
<dbReference type="Proteomes" id="UP000094652">
    <property type="component" value="Chromosome"/>
</dbReference>
<reference evidence="4" key="1">
    <citation type="submission" date="2016-09" db="EMBL/GenBank/DDBJ databases">
        <title>Genomics of Clostridium taeniosporum, an organism which forms endospores with ribbon-like appendages.</title>
        <authorList>
            <person name="Walker J.R."/>
        </authorList>
    </citation>
    <scope>NUCLEOTIDE SEQUENCE [LARGE SCALE GENOMIC DNA]</scope>
    <source>
        <strain evidence="4">1/k</strain>
    </source>
</reference>
<dbReference type="InterPro" id="IPR029044">
    <property type="entry name" value="Nucleotide-diphossugar_trans"/>
</dbReference>
<evidence type="ECO:0000259" key="2">
    <source>
        <dbReference type="Pfam" id="PF00535"/>
    </source>
</evidence>
<organism evidence="3 4">
    <name type="scientific">Clostridium taeniosporum</name>
    <dbReference type="NCBI Taxonomy" id="394958"/>
    <lineage>
        <taxon>Bacteria</taxon>
        <taxon>Bacillati</taxon>
        <taxon>Bacillota</taxon>
        <taxon>Clostridia</taxon>
        <taxon>Eubacteriales</taxon>
        <taxon>Clostridiaceae</taxon>
        <taxon>Clostridium</taxon>
    </lineage>
</organism>
<name>A0A1D7XMP5_9CLOT</name>
<sequence>MHKLSLIIPCYNEEEALPFLYKSICQVCDIMSDQKFEFIFVNDGSKDNTLDIIKNFEVEDKRVRYISFSRNFGKEAAMYAGLEASNGDFVAIMDADMQDPPSLLPQMYSYVKDGEYDSVATRRVTREGEPPIRSFFAKQFYKIINKISNADIVDGARDFRLMSRQMADAILSMKEYNRFSKGIYGWVGFKTKWLPFKNIERVAGETKWSFWKLFTYSLEGIIGFSTKPLAIASILGLIFCVLSFIFIIYIIIKTIIFNNPVEGWPSLACIVLFVSGIQLFCTGIVGQYMSKTYLETKARPIYIIKETEKMNNDKKNEVQINKIEEIY</sequence>
<dbReference type="SUPFAM" id="SSF53448">
    <property type="entry name" value="Nucleotide-diphospho-sugar transferases"/>
    <property type="match status" value="1"/>
</dbReference>
<dbReference type="Pfam" id="PF00535">
    <property type="entry name" value="Glycos_transf_2"/>
    <property type="match status" value="1"/>
</dbReference>
<dbReference type="GO" id="GO:0016740">
    <property type="term" value="F:transferase activity"/>
    <property type="evidence" value="ECO:0007669"/>
    <property type="project" value="UniProtKB-KW"/>
</dbReference>
<feature type="domain" description="Glycosyltransferase 2-like" evidence="2">
    <location>
        <begin position="5"/>
        <end position="170"/>
    </location>
</feature>
<dbReference type="InterPro" id="IPR050256">
    <property type="entry name" value="Glycosyltransferase_2"/>
</dbReference>
<evidence type="ECO:0000313" key="3">
    <source>
        <dbReference type="EMBL" id="AOR24584.1"/>
    </source>
</evidence>
<evidence type="ECO:0000256" key="1">
    <source>
        <dbReference type="SAM" id="Phobius"/>
    </source>
</evidence>
<proteinExistence type="predicted"/>